<keyword evidence="7" id="KW-0418">Kinase</keyword>
<evidence type="ECO:0000256" key="7">
    <source>
        <dbReference type="ARBA" id="ARBA00022777"/>
    </source>
</evidence>
<evidence type="ECO:0000259" key="15">
    <source>
        <dbReference type="PROSITE" id="PS50885"/>
    </source>
</evidence>
<dbReference type="EMBL" id="BSNF01000006">
    <property type="protein sequence ID" value="GLQ06485.1"/>
    <property type="molecule type" value="Genomic_DNA"/>
</dbReference>
<dbReference type="PROSITE" id="PS50885">
    <property type="entry name" value="HAMP"/>
    <property type="match status" value="1"/>
</dbReference>
<dbReference type="PROSITE" id="PS50109">
    <property type="entry name" value="HIS_KIN"/>
    <property type="match status" value="1"/>
</dbReference>
<evidence type="ECO:0000256" key="11">
    <source>
        <dbReference type="SAM" id="Phobius"/>
    </source>
</evidence>
<dbReference type="PANTHER" id="PTHR43065:SF46">
    <property type="entry name" value="C4-DICARBOXYLATE TRANSPORT SENSOR PROTEIN DCTB"/>
    <property type="match status" value="1"/>
</dbReference>
<dbReference type="SMART" id="SM00387">
    <property type="entry name" value="HATPase_c"/>
    <property type="match status" value="1"/>
</dbReference>
<dbReference type="Pfam" id="PF13426">
    <property type="entry name" value="PAS_9"/>
    <property type="match status" value="1"/>
</dbReference>
<keyword evidence="17" id="KW-1185">Reference proteome</keyword>
<dbReference type="SUPFAM" id="SSF55874">
    <property type="entry name" value="ATPase domain of HSP90 chaperone/DNA topoisomerase II/histidine kinase"/>
    <property type="match status" value="1"/>
</dbReference>
<evidence type="ECO:0000256" key="4">
    <source>
        <dbReference type="ARBA" id="ARBA00022553"/>
    </source>
</evidence>
<dbReference type="InterPro" id="IPR038188">
    <property type="entry name" value="TorS_sensor_sf"/>
</dbReference>
<evidence type="ECO:0000256" key="8">
    <source>
        <dbReference type="ARBA" id="ARBA00022840"/>
    </source>
</evidence>
<keyword evidence="9" id="KW-0902">Two-component regulatory system</keyword>
<dbReference type="SMART" id="SM00304">
    <property type="entry name" value="HAMP"/>
    <property type="match status" value="1"/>
</dbReference>
<evidence type="ECO:0000256" key="9">
    <source>
        <dbReference type="ARBA" id="ARBA00023012"/>
    </source>
</evidence>
<dbReference type="SMART" id="SM00091">
    <property type="entry name" value="PAS"/>
    <property type="match status" value="1"/>
</dbReference>
<evidence type="ECO:0000256" key="6">
    <source>
        <dbReference type="ARBA" id="ARBA00022741"/>
    </source>
</evidence>
<keyword evidence="6" id="KW-0547">Nucleotide-binding</keyword>
<comment type="catalytic activity">
    <reaction evidence="1">
        <text>ATP + protein L-histidine = ADP + protein N-phospho-L-histidine.</text>
        <dbReference type="EC" id="2.7.13.3"/>
    </reaction>
</comment>
<dbReference type="NCBIfam" id="TIGR00229">
    <property type="entry name" value="sensory_box"/>
    <property type="match status" value="1"/>
</dbReference>
<dbReference type="PANTHER" id="PTHR43065">
    <property type="entry name" value="SENSOR HISTIDINE KINASE"/>
    <property type="match status" value="1"/>
</dbReference>
<keyword evidence="11" id="KW-0472">Membrane</keyword>
<dbReference type="InterPro" id="IPR000014">
    <property type="entry name" value="PAS"/>
</dbReference>
<keyword evidence="5" id="KW-0808">Transferase</keyword>
<evidence type="ECO:0000256" key="3">
    <source>
        <dbReference type="ARBA" id="ARBA00012438"/>
    </source>
</evidence>
<evidence type="ECO:0000259" key="13">
    <source>
        <dbReference type="PROSITE" id="PS50112"/>
    </source>
</evidence>
<comment type="caution">
    <text evidence="16">The sequence shown here is derived from an EMBL/GenBank/DDBJ whole genome shotgun (WGS) entry which is preliminary data.</text>
</comment>
<dbReference type="SUPFAM" id="SSF55785">
    <property type="entry name" value="PYP-like sensor domain (PAS domain)"/>
    <property type="match status" value="1"/>
</dbReference>
<feature type="domain" description="PAS" evidence="13">
    <location>
        <begin position="381"/>
        <end position="421"/>
    </location>
</feature>
<dbReference type="PRINTS" id="PR00344">
    <property type="entry name" value="BCTRLSENSOR"/>
</dbReference>
<feature type="transmembrane region" description="Helical" evidence="11">
    <location>
        <begin position="20"/>
        <end position="39"/>
    </location>
</feature>
<comment type="subcellular location">
    <subcellularLocation>
        <location evidence="2">Membrane</location>
    </subcellularLocation>
</comment>
<dbReference type="Proteomes" id="UP001161409">
    <property type="component" value="Unassembled WGS sequence"/>
</dbReference>
<feature type="domain" description="PAC" evidence="14">
    <location>
        <begin position="463"/>
        <end position="513"/>
    </location>
</feature>
<keyword evidence="10" id="KW-0175">Coiled coil</keyword>
<dbReference type="InterPro" id="IPR004358">
    <property type="entry name" value="Sig_transdc_His_kin-like_C"/>
</dbReference>
<dbReference type="PROSITE" id="PS50113">
    <property type="entry name" value="PAC"/>
    <property type="match status" value="1"/>
</dbReference>
<dbReference type="InterPro" id="IPR035965">
    <property type="entry name" value="PAS-like_dom_sf"/>
</dbReference>
<evidence type="ECO:0000259" key="14">
    <source>
        <dbReference type="PROSITE" id="PS50113"/>
    </source>
</evidence>
<dbReference type="InterPro" id="IPR003660">
    <property type="entry name" value="HAMP_dom"/>
</dbReference>
<evidence type="ECO:0000256" key="2">
    <source>
        <dbReference type="ARBA" id="ARBA00004370"/>
    </source>
</evidence>
<dbReference type="CDD" id="cd06225">
    <property type="entry name" value="HAMP"/>
    <property type="match status" value="1"/>
</dbReference>
<dbReference type="Pfam" id="PF02518">
    <property type="entry name" value="HATPase_c"/>
    <property type="match status" value="1"/>
</dbReference>
<dbReference type="CDD" id="cd00130">
    <property type="entry name" value="PAS"/>
    <property type="match status" value="1"/>
</dbReference>
<feature type="coiled-coil region" evidence="10">
    <location>
        <begin position="252"/>
        <end position="304"/>
    </location>
</feature>
<dbReference type="InterPro" id="IPR003661">
    <property type="entry name" value="HisK_dim/P_dom"/>
</dbReference>
<gene>
    <name evidence="16" type="ORF">GCM10007924_17060</name>
</gene>
<evidence type="ECO:0000313" key="16">
    <source>
        <dbReference type="EMBL" id="GLQ06485.1"/>
    </source>
</evidence>
<dbReference type="InterPro" id="IPR003594">
    <property type="entry name" value="HATPase_dom"/>
</dbReference>
<reference evidence="16" key="1">
    <citation type="journal article" date="2014" name="Int. J. Syst. Evol. Microbiol.">
        <title>Complete genome of a new Firmicutes species belonging to the dominant human colonic microbiota ('Ruminococcus bicirculans') reveals two chromosomes and a selective capacity to utilize plant glucans.</title>
        <authorList>
            <consortium name="NISC Comparative Sequencing Program"/>
            <person name="Wegmann U."/>
            <person name="Louis P."/>
            <person name="Goesmann A."/>
            <person name="Henrissat B."/>
            <person name="Duncan S.H."/>
            <person name="Flint H.J."/>
        </authorList>
    </citation>
    <scope>NUCLEOTIDE SEQUENCE</scope>
    <source>
        <strain evidence="16">NBRC 103408</strain>
    </source>
</reference>
<evidence type="ECO:0000313" key="17">
    <source>
        <dbReference type="Proteomes" id="UP001161409"/>
    </source>
</evidence>
<dbReference type="InterPro" id="IPR036890">
    <property type="entry name" value="HATPase_C_sf"/>
</dbReference>
<organism evidence="16 17">
    <name type="scientific">Sneathiella chinensis</name>
    <dbReference type="NCBI Taxonomy" id="349750"/>
    <lineage>
        <taxon>Bacteria</taxon>
        <taxon>Pseudomonadati</taxon>
        <taxon>Pseudomonadota</taxon>
        <taxon>Alphaproteobacteria</taxon>
        <taxon>Sneathiellales</taxon>
        <taxon>Sneathiellaceae</taxon>
        <taxon>Sneathiella</taxon>
    </lineage>
</organism>
<proteinExistence type="predicted"/>
<dbReference type="SUPFAM" id="SSF158472">
    <property type="entry name" value="HAMP domain-like"/>
    <property type="match status" value="1"/>
</dbReference>
<sequence>MRSFSPRFIPRGIGAKVNLAFAVICSVMIGTLVLSWLAFEELGDQITEFSEVRTPSLAKSINLLGIANSFHEAGPTLARAPDEAQRRAIYGRLNDYLNRMGILNIAYEREGLDEDNKGRIDDLVERLKTSLTLLNTSAQYRIRLLRFQQDRQALLQADHRHLQKLLSNMASIRTTVGSELVSLDRLSNRFHDILSNDLNTLSVEGFSASVHQLRQLEKDMTDTAAQMPSYVQKAVSRFTSHIHGDQNLVHLKEQQLQTEENATRELDKIQVKITQIRLVLSLTVKRTEDAIKEATDTARNLISLRTAQLALAVIVVVLTAFFASLVFVRRSLVRRLTKLGQSMQKIAEGQLDTPIDTRGHDEISRMADALVIFRNTAREVEEQQTRAIIESSVAGLVMTDDAGRIEFFSHTARQLFGYPADISGQSEKFMADLISDKDRPALAALLSAGNEPVPGQQDTWIPTIIELTFRTRDGTCFPGDIACRTVRQRSGIKRIFTIYDVTDRKQAQEKLEETVALRTADLRSVVDELRQEVMIRKKAEQSLRNTREELVQASKLASLGKMASGISHELNQPLMAVSNWIHNATLLIDKGDLASAGKALQDMDVQVVRMIELASHLRTLARQPDLSFAPTDPAKCLGRALDLFSTRISQDHITVSRQIPEGAFSLQTDGLRLEQIFINLISNAFDAMQGKEERELTITATTGDTGLLTLSFSDTGSGLEEAVLPHVFDPFFSTKDVGQGMGLGLSISYNIARTLGGTLTAHNNGDWQGATFTLSLPTEGHPATLPVQAEEIW</sequence>
<accession>A0ABQ5U489</accession>
<evidence type="ECO:0000256" key="1">
    <source>
        <dbReference type="ARBA" id="ARBA00000085"/>
    </source>
</evidence>
<keyword evidence="8" id="KW-0067">ATP-binding</keyword>
<keyword evidence="11" id="KW-0812">Transmembrane</keyword>
<dbReference type="Gene3D" id="1.20.58.920">
    <property type="match status" value="1"/>
</dbReference>
<dbReference type="Pfam" id="PF00672">
    <property type="entry name" value="HAMP"/>
    <property type="match status" value="1"/>
</dbReference>
<dbReference type="EC" id="2.7.13.3" evidence="3"/>
<dbReference type="PROSITE" id="PS50112">
    <property type="entry name" value="PAS"/>
    <property type="match status" value="1"/>
</dbReference>
<dbReference type="Gene3D" id="3.30.450.20">
    <property type="entry name" value="PAS domain"/>
    <property type="match status" value="1"/>
</dbReference>
<evidence type="ECO:0000256" key="10">
    <source>
        <dbReference type="SAM" id="Coils"/>
    </source>
</evidence>
<evidence type="ECO:0000259" key="12">
    <source>
        <dbReference type="PROSITE" id="PS50109"/>
    </source>
</evidence>
<name>A0ABQ5U489_9PROT</name>
<dbReference type="Gene3D" id="3.30.565.10">
    <property type="entry name" value="Histidine kinase-like ATPase, C-terminal domain"/>
    <property type="match status" value="1"/>
</dbReference>
<dbReference type="InterPro" id="IPR036097">
    <property type="entry name" value="HisK_dim/P_sf"/>
</dbReference>
<keyword evidence="11" id="KW-1133">Transmembrane helix</keyword>
<feature type="transmembrane region" description="Helical" evidence="11">
    <location>
        <begin position="309"/>
        <end position="328"/>
    </location>
</feature>
<dbReference type="InterPro" id="IPR000700">
    <property type="entry name" value="PAS-assoc_C"/>
</dbReference>
<feature type="domain" description="HAMP" evidence="15">
    <location>
        <begin position="330"/>
        <end position="382"/>
    </location>
</feature>
<keyword evidence="4" id="KW-0597">Phosphoprotein</keyword>
<evidence type="ECO:0000256" key="5">
    <source>
        <dbReference type="ARBA" id="ARBA00022679"/>
    </source>
</evidence>
<protein>
    <recommendedName>
        <fullName evidence="3">histidine kinase</fullName>
        <ecNumber evidence="3">2.7.13.3</ecNumber>
    </recommendedName>
</protein>
<dbReference type="CDD" id="cd00082">
    <property type="entry name" value="HisKA"/>
    <property type="match status" value="1"/>
</dbReference>
<reference evidence="16" key="2">
    <citation type="submission" date="2023-01" db="EMBL/GenBank/DDBJ databases">
        <title>Draft genome sequence of Sneathiella chinensis strain NBRC 103408.</title>
        <authorList>
            <person name="Sun Q."/>
            <person name="Mori K."/>
        </authorList>
    </citation>
    <scope>NUCLEOTIDE SEQUENCE</scope>
    <source>
        <strain evidence="16">NBRC 103408</strain>
    </source>
</reference>
<dbReference type="RefSeq" id="WP_169560583.1">
    <property type="nucleotide sequence ID" value="NZ_BSNF01000006.1"/>
</dbReference>
<dbReference type="Gene3D" id="6.10.340.10">
    <property type="match status" value="1"/>
</dbReference>
<dbReference type="Gene3D" id="1.10.287.130">
    <property type="match status" value="1"/>
</dbReference>
<feature type="domain" description="Histidine kinase" evidence="12">
    <location>
        <begin position="565"/>
        <end position="780"/>
    </location>
</feature>
<dbReference type="SUPFAM" id="SSF47384">
    <property type="entry name" value="Homodimeric domain of signal transducing histidine kinase"/>
    <property type="match status" value="1"/>
</dbReference>
<dbReference type="InterPro" id="IPR005467">
    <property type="entry name" value="His_kinase_dom"/>
</dbReference>